<keyword evidence="2" id="KW-1185">Reference proteome</keyword>
<reference evidence="3" key="1">
    <citation type="submission" date="2016-06" db="UniProtKB">
        <authorList>
            <consortium name="WormBaseParasite"/>
        </authorList>
    </citation>
    <scope>IDENTIFICATION</scope>
</reference>
<evidence type="ECO:0000313" key="2">
    <source>
        <dbReference type="Proteomes" id="UP000271087"/>
    </source>
</evidence>
<sequence>MQTPIESGSHSLKLKWHIRWNHKNARNESSALKGPVKIVASTTLLINFLLQAACRCKVLA</sequence>
<dbReference type="AlphaFoldDB" id="A0A182EM68"/>
<dbReference type="Proteomes" id="UP000271087">
    <property type="component" value="Unassembled WGS sequence"/>
</dbReference>
<evidence type="ECO:0000313" key="3">
    <source>
        <dbReference type="WBParaSite" id="nOo.2.0.1.t09211-RA"/>
    </source>
</evidence>
<proteinExistence type="predicted"/>
<organism evidence="3">
    <name type="scientific">Onchocerca ochengi</name>
    <name type="common">Filarial nematode worm</name>
    <dbReference type="NCBI Taxonomy" id="42157"/>
    <lineage>
        <taxon>Eukaryota</taxon>
        <taxon>Metazoa</taxon>
        <taxon>Ecdysozoa</taxon>
        <taxon>Nematoda</taxon>
        <taxon>Chromadorea</taxon>
        <taxon>Rhabditida</taxon>
        <taxon>Spirurina</taxon>
        <taxon>Spiruromorpha</taxon>
        <taxon>Filarioidea</taxon>
        <taxon>Onchocercidae</taxon>
        <taxon>Onchocerca</taxon>
    </lineage>
</organism>
<name>A0A182EM68_ONCOC</name>
<evidence type="ECO:0000313" key="1">
    <source>
        <dbReference type="EMBL" id="VDM92505.1"/>
    </source>
</evidence>
<reference evidence="1 2" key="2">
    <citation type="submission" date="2018-08" db="EMBL/GenBank/DDBJ databases">
        <authorList>
            <person name="Laetsch R D."/>
            <person name="Stevens L."/>
            <person name="Kumar S."/>
            <person name="Blaxter L. M."/>
        </authorList>
    </citation>
    <scope>NUCLEOTIDE SEQUENCE [LARGE SCALE GENOMIC DNA]</scope>
</reference>
<dbReference type="WBParaSite" id="nOo.2.0.1.t09211-RA">
    <property type="protein sequence ID" value="nOo.2.0.1.t09211-RA"/>
    <property type="gene ID" value="nOo.2.0.1.g09211"/>
</dbReference>
<protein>
    <submittedName>
        <fullName evidence="1 3">Uncharacterized protein</fullName>
    </submittedName>
</protein>
<accession>A0A182EM68</accession>
<gene>
    <name evidence="1" type="ORF">NOO_LOCUS9211</name>
</gene>
<dbReference type="EMBL" id="UYRW01004327">
    <property type="protein sequence ID" value="VDM92505.1"/>
    <property type="molecule type" value="Genomic_DNA"/>
</dbReference>